<dbReference type="PANTHER" id="PTHR24067">
    <property type="entry name" value="UBIQUITIN-CONJUGATING ENZYME E2"/>
    <property type="match status" value="1"/>
</dbReference>
<gene>
    <name evidence="4" type="ORF">GLOINDRAFT_331170</name>
</gene>
<dbReference type="InterPro" id="IPR016135">
    <property type="entry name" value="UBQ-conjugating_enzyme/RWD"/>
</dbReference>
<organism evidence="4">
    <name type="scientific">Rhizophagus irregularis (strain DAOM 181602 / DAOM 197198 / MUCL 43194)</name>
    <name type="common">Arbuscular mycorrhizal fungus</name>
    <name type="synonym">Glomus intraradices</name>
    <dbReference type="NCBI Taxonomy" id="747089"/>
    <lineage>
        <taxon>Eukaryota</taxon>
        <taxon>Fungi</taxon>
        <taxon>Fungi incertae sedis</taxon>
        <taxon>Mucoromycota</taxon>
        <taxon>Glomeromycotina</taxon>
        <taxon>Glomeromycetes</taxon>
        <taxon>Glomerales</taxon>
        <taxon>Glomeraceae</taxon>
        <taxon>Rhizophagus</taxon>
    </lineage>
</organism>
<dbReference type="Pfam" id="PF00179">
    <property type="entry name" value="UQ_con"/>
    <property type="match status" value="1"/>
</dbReference>
<reference evidence="4" key="1">
    <citation type="submission" date="2013-07" db="EMBL/GenBank/DDBJ databases">
        <title>The genome of an arbuscular mycorrhizal fungus provides insights into the evolution of the oldest plant symbiosis.</title>
        <authorList>
            <consortium name="DOE Joint Genome Institute"/>
            <person name="Tisserant E."/>
            <person name="Malbreil M."/>
            <person name="Kuo A."/>
            <person name="Kohler A."/>
            <person name="Symeonidi A."/>
            <person name="Balestrini R."/>
            <person name="Charron P."/>
            <person name="Duensing N."/>
            <person name="Frei-dit-Frey N."/>
            <person name="Gianinazzi-Pearson V."/>
            <person name="Gilbert B."/>
            <person name="Handa Y."/>
            <person name="Hijri M."/>
            <person name="Kaul R."/>
            <person name="Kawaguchi M."/>
            <person name="Krajinski F."/>
            <person name="Lammers P."/>
            <person name="Lapierre D."/>
            <person name="Masclaux F.G."/>
            <person name="Murat C."/>
            <person name="Morin E."/>
            <person name="Ndikumana S."/>
            <person name="Pagni M."/>
            <person name="Petitpierre D."/>
            <person name="Requena N."/>
            <person name="Rosikiewicz P."/>
            <person name="Riley R."/>
            <person name="Saito K."/>
            <person name="San Clemente H."/>
            <person name="Shapiro H."/>
            <person name="van Tuinen D."/>
            <person name="Becard G."/>
            <person name="Bonfante P."/>
            <person name="Paszkowski U."/>
            <person name="Shachar-Hill Y."/>
            <person name="Young J.P."/>
            <person name="Sanders I.R."/>
            <person name="Henrissat B."/>
            <person name="Rensing S.A."/>
            <person name="Grigoriev I.V."/>
            <person name="Corradi N."/>
            <person name="Roux C."/>
            <person name="Martin F."/>
        </authorList>
    </citation>
    <scope>NUCLEOTIDE SEQUENCE</scope>
    <source>
        <strain evidence="4">DAOM 197198</strain>
    </source>
</reference>
<keyword evidence="1" id="KW-0833">Ubl conjugation pathway</keyword>
<evidence type="ECO:0000256" key="2">
    <source>
        <dbReference type="SAM" id="MobiDB-lite"/>
    </source>
</evidence>
<dbReference type="eggNOG" id="ENOG502RZRM">
    <property type="taxonomic scope" value="Eukaryota"/>
</dbReference>
<dbReference type="InterPro" id="IPR000608">
    <property type="entry name" value="UBC"/>
</dbReference>
<proteinExistence type="predicted"/>
<dbReference type="VEuPathDB" id="FungiDB:RhiirFUN_006323"/>
<dbReference type="AlphaFoldDB" id="U9SKH2"/>
<dbReference type="Gene3D" id="3.10.110.10">
    <property type="entry name" value="Ubiquitin Conjugating Enzyme"/>
    <property type="match status" value="1"/>
</dbReference>
<protein>
    <recommendedName>
        <fullName evidence="3">UBC core domain-containing protein</fullName>
    </recommendedName>
</protein>
<feature type="region of interest" description="Disordered" evidence="2">
    <location>
        <begin position="647"/>
        <end position="666"/>
    </location>
</feature>
<dbReference type="HOGENOM" id="CLU_016315_1_0_1"/>
<evidence type="ECO:0000313" key="4">
    <source>
        <dbReference type="EMBL" id="ERZ95571.1"/>
    </source>
</evidence>
<evidence type="ECO:0000256" key="1">
    <source>
        <dbReference type="ARBA" id="ARBA00022786"/>
    </source>
</evidence>
<evidence type="ECO:0000259" key="3">
    <source>
        <dbReference type="PROSITE" id="PS50127"/>
    </source>
</evidence>
<feature type="domain" description="UBC core" evidence="3">
    <location>
        <begin position="10"/>
        <end position="166"/>
    </location>
</feature>
<dbReference type="SUPFAM" id="SSF54495">
    <property type="entry name" value="UBC-like"/>
    <property type="match status" value="1"/>
</dbReference>
<dbReference type="EMBL" id="KI301135">
    <property type="protein sequence ID" value="ERZ95571.1"/>
    <property type="molecule type" value="Genomic_DNA"/>
</dbReference>
<sequence length="666" mass="76585">MPQNKKDNTACLPRLKREIVELYNEPLKGIKVKFHDDDITLMCLILTLHQGPYKNLRLHCNVKIPPGYPQIAPIITILTPVKHPNVFGTFICADILQAHNNHSSEYNGGYTPGYLLKYIFLQILSFFSENNVEQEDGYISQISSKHESFREYSDAIVKGYECKLCGFNDSKASKPLMSFLTDDELQIEMNDMDSDCSSVLSSVRIKSKNIPVNVSSYISTATVNDLGDDAWLHILEFLPDRDIVVFSNVYARIRALVQFSNILTRRQLVCFFLRKTFDECVLGVGVNVTGGTTNKRKITINDFDLFSYEAFKDYGLRKGVWGNTFTNFLPVVLNITHFDRALPIIKSSLMELCGEIGKPWDSSVILKIIPRLMNTTVVTLMKACDESRQFSRSKASEKALKGYCLLLHLLLMLSKKFPEIITEAESKVNTFIQPGRNNRHKSLIPDLGEFMTYLFLAKNVSWSGFVSYFLKELLSRNVAWYLDKVPGLAFLEQNDYISQYRMKETFTQSGTSLRLVMFQVAFLKMVKGKEDDMDRRYGYPSNEMNISFIKKIYAAKTWNVFFDMIDSPLPEKNWKSEVCDMLINAVKDSEISGYHQNPYTNNELFYLRRKHEEKIPTPSSWLNNENETAKIDKYGVMQFLTFRRRRGRRGGRGGRGGNVHMIPRRT</sequence>
<dbReference type="InterPro" id="IPR050113">
    <property type="entry name" value="Ub_conjugating_enzyme"/>
</dbReference>
<accession>U9SKH2</accession>
<dbReference type="CDD" id="cd00195">
    <property type="entry name" value="UBCc_UEV"/>
    <property type="match status" value="1"/>
</dbReference>
<dbReference type="SMART" id="SM00212">
    <property type="entry name" value="UBCc"/>
    <property type="match status" value="1"/>
</dbReference>
<dbReference type="PROSITE" id="PS50127">
    <property type="entry name" value="UBC_2"/>
    <property type="match status" value="1"/>
</dbReference>
<name>U9SKH2_RHIID</name>